<name>A0A4R3V5U0_9BURK</name>
<dbReference type="RefSeq" id="WP_132476791.1">
    <property type="nucleotide sequence ID" value="NZ_JBHRVM010000001.1"/>
</dbReference>
<keyword evidence="1" id="KW-0732">Signal</keyword>
<reference evidence="2 3" key="1">
    <citation type="submission" date="2019-03" db="EMBL/GenBank/DDBJ databases">
        <title>Genomic Encyclopedia of Type Strains, Phase IV (KMG-IV): sequencing the most valuable type-strain genomes for metagenomic binning, comparative biology and taxonomic classification.</title>
        <authorList>
            <person name="Goeker M."/>
        </authorList>
    </citation>
    <scope>NUCLEOTIDE SEQUENCE [LARGE SCALE GENOMIC DNA]</scope>
    <source>
        <strain evidence="2 3">DSM 100048</strain>
    </source>
</reference>
<evidence type="ECO:0000256" key="1">
    <source>
        <dbReference type="SAM" id="SignalP"/>
    </source>
</evidence>
<dbReference type="OrthoDB" id="9806250at2"/>
<feature type="signal peptide" evidence="1">
    <location>
        <begin position="1"/>
        <end position="19"/>
    </location>
</feature>
<comment type="caution">
    <text evidence="2">The sequence shown here is derived from an EMBL/GenBank/DDBJ whole genome shotgun (WGS) entry which is preliminary data.</text>
</comment>
<protein>
    <submittedName>
        <fullName evidence="2">Uncharacterized protein DUF481</fullName>
    </submittedName>
</protein>
<evidence type="ECO:0000313" key="3">
    <source>
        <dbReference type="Proteomes" id="UP000294692"/>
    </source>
</evidence>
<dbReference type="Proteomes" id="UP000294692">
    <property type="component" value="Unassembled WGS sequence"/>
</dbReference>
<gene>
    <name evidence="2" type="ORF">EV686_104281</name>
</gene>
<dbReference type="AlphaFoldDB" id="A0A4R3V5U0"/>
<sequence>MTKFLFSMAALLLSVAAQADTVWMVNGDRLTGKVTLLDGGKLLLETDYGGTIALQWDKVRELETDEPMQFRMPDLPVDYQARLETSGEAGKVILAGSDQRREMALTELDSIVRPHPFLGDWSFGGTVDLAGDWRLNSHRSQDFSVAGNFQGRHGLWRHSLRWDYLRKKQDSDLKSHRYNGAYTLDRFVSRRMFWQGRAQYDRDFLEDLSRRSLLGFGPGYQFWDDELGAFSVSGLLAKVRFGYRTADDANFYALGMGWDYMRYFGGKQFQLFTHGEFYRPIGNDADYNLKAEVGLRYLVTNWASLYAKATRSQVAGALENVAETRFSVGLGVTW</sequence>
<dbReference type="Pfam" id="PF04338">
    <property type="entry name" value="DUF481"/>
    <property type="match status" value="1"/>
</dbReference>
<accession>A0A4R3V5U0</accession>
<dbReference type="InterPro" id="IPR007433">
    <property type="entry name" value="DUF481"/>
</dbReference>
<keyword evidence="3" id="KW-1185">Reference proteome</keyword>
<organism evidence="2 3">
    <name type="scientific">Paracandidimonas soli</name>
    <dbReference type="NCBI Taxonomy" id="1917182"/>
    <lineage>
        <taxon>Bacteria</taxon>
        <taxon>Pseudomonadati</taxon>
        <taxon>Pseudomonadota</taxon>
        <taxon>Betaproteobacteria</taxon>
        <taxon>Burkholderiales</taxon>
        <taxon>Alcaligenaceae</taxon>
        <taxon>Paracandidimonas</taxon>
    </lineage>
</organism>
<feature type="chain" id="PRO_5020413289" evidence="1">
    <location>
        <begin position="20"/>
        <end position="334"/>
    </location>
</feature>
<dbReference type="EMBL" id="SMBX01000004">
    <property type="protein sequence ID" value="TCU99180.1"/>
    <property type="molecule type" value="Genomic_DNA"/>
</dbReference>
<proteinExistence type="predicted"/>
<evidence type="ECO:0000313" key="2">
    <source>
        <dbReference type="EMBL" id="TCU99180.1"/>
    </source>
</evidence>